<dbReference type="Gene3D" id="1.25.40.10">
    <property type="entry name" value="Tetratricopeptide repeat domain"/>
    <property type="match status" value="1"/>
</dbReference>
<feature type="compositionally biased region" description="Basic and acidic residues" evidence="1">
    <location>
        <begin position="60"/>
        <end position="77"/>
    </location>
</feature>
<dbReference type="EMBL" id="VICB01000004">
    <property type="protein sequence ID" value="TQD44003.1"/>
    <property type="molecule type" value="Genomic_DNA"/>
</dbReference>
<accession>A0A508A5E7</accession>
<evidence type="ECO:0000313" key="3">
    <source>
        <dbReference type="Proteomes" id="UP000319010"/>
    </source>
</evidence>
<organism evidence="2 3">
    <name type="scientific">Actinomyces johnsonii</name>
    <dbReference type="NCBI Taxonomy" id="544581"/>
    <lineage>
        <taxon>Bacteria</taxon>
        <taxon>Bacillati</taxon>
        <taxon>Actinomycetota</taxon>
        <taxon>Actinomycetes</taxon>
        <taxon>Actinomycetales</taxon>
        <taxon>Actinomycetaceae</taxon>
        <taxon>Actinomyces</taxon>
    </lineage>
</organism>
<feature type="region of interest" description="Disordered" evidence="1">
    <location>
        <begin position="50"/>
        <end position="77"/>
    </location>
</feature>
<reference evidence="2 3" key="1">
    <citation type="submission" date="2019-06" db="EMBL/GenBank/DDBJ databases">
        <title>Draft genome sequence of Actinomyces johnsonii CCUG 34287T.</title>
        <authorList>
            <person name="Salva-Serra F."/>
            <person name="Cardew S."/>
            <person name="Moore E."/>
        </authorList>
    </citation>
    <scope>NUCLEOTIDE SEQUENCE [LARGE SCALE GENOMIC DNA]</scope>
    <source>
        <strain evidence="2 3">CCUG 34287</strain>
    </source>
</reference>
<proteinExistence type="predicted"/>
<protein>
    <recommendedName>
        <fullName evidence="4">Tetratricopeptide repeat protein</fullName>
    </recommendedName>
</protein>
<evidence type="ECO:0000313" key="2">
    <source>
        <dbReference type="EMBL" id="TQD44003.1"/>
    </source>
</evidence>
<dbReference type="InterPro" id="IPR011990">
    <property type="entry name" value="TPR-like_helical_dom_sf"/>
</dbReference>
<evidence type="ECO:0000256" key="1">
    <source>
        <dbReference type="SAM" id="MobiDB-lite"/>
    </source>
</evidence>
<evidence type="ECO:0008006" key="4">
    <source>
        <dbReference type="Google" id="ProtNLM"/>
    </source>
</evidence>
<dbReference type="AlphaFoldDB" id="A0A508A5E7"/>
<dbReference type="Proteomes" id="UP000319010">
    <property type="component" value="Unassembled WGS sequence"/>
</dbReference>
<gene>
    <name evidence="2" type="ORF">FK256_02840</name>
</gene>
<sequence>MGTSKARRDLSVSLNNVGRVAEVRGDWDTAQVAYQQSLQIRRELEDLLGTPQAQQDVSTSEEHLRRLSQKRADLGEL</sequence>
<name>A0A508A5E7_9ACTO</name>
<comment type="caution">
    <text evidence="2">The sequence shown here is derived from an EMBL/GenBank/DDBJ whole genome shotgun (WGS) entry which is preliminary data.</text>
</comment>